<evidence type="ECO:0000313" key="6">
    <source>
        <dbReference type="Proteomes" id="UP000626220"/>
    </source>
</evidence>
<proteinExistence type="predicted"/>
<dbReference type="InterPro" id="IPR036188">
    <property type="entry name" value="FAD/NAD-bd_sf"/>
</dbReference>
<dbReference type="Proteomes" id="UP000626220">
    <property type="component" value="Unassembled WGS sequence"/>
</dbReference>
<dbReference type="InterPro" id="IPR002937">
    <property type="entry name" value="Amino_oxidase"/>
</dbReference>
<dbReference type="Pfam" id="PF01593">
    <property type="entry name" value="Amino_oxidase"/>
    <property type="match status" value="1"/>
</dbReference>
<keyword evidence="6" id="KW-1185">Reference proteome</keyword>
<dbReference type="RefSeq" id="WP_189680566.1">
    <property type="nucleotide sequence ID" value="NZ_BNCJ01000006.1"/>
</dbReference>
<reference evidence="5" key="2">
    <citation type="submission" date="2020-09" db="EMBL/GenBank/DDBJ databases">
        <authorList>
            <person name="Sun Q."/>
            <person name="Kim S."/>
        </authorList>
    </citation>
    <scope>NUCLEOTIDE SEQUENCE</scope>
    <source>
        <strain evidence="5">KCTC 42650</strain>
    </source>
</reference>
<reference evidence="5" key="1">
    <citation type="journal article" date="2014" name="Int. J. Syst. Evol. Microbiol.">
        <title>Complete genome sequence of Corynebacterium casei LMG S-19264T (=DSM 44701T), isolated from a smear-ripened cheese.</title>
        <authorList>
            <consortium name="US DOE Joint Genome Institute (JGI-PGF)"/>
            <person name="Walter F."/>
            <person name="Albersmeier A."/>
            <person name="Kalinowski J."/>
            <person name="Ruckert C."/>
        </authorList>
    </citation>
    <scope>NUCLEOTIDE SEQUENCE</scope>
    <source>
        <strain evidence="5">KCTC 42650</strain>
    </source>
</reference>
<name>A0A8J3GYN1_9RHOB</name>
<accession>A0A8J3GYN1</accession>
<feature type="domain" description="Amine oxidase" evidence="4">
    <location>
        <begin position="15"/>
        <end position="278"/>
    </location>
</feature>
<organism evidence="5 6">
    <name type="scientific">Seohaeicola zhoushanensis</name>
    <dbReference type="NCBI Taxonomy" id="1569283"/>
    <lineage>
        <taxon>Bacteria</taxon>
        <taxon>Pseudomonadati</taxon>
        <taxon>Pseudomonadota</taxon>
        <taxon>Alphaproteobacteria</taxon>
        <taxon>Rhodobacterales</taxon>
        <taxon>Roseobacteraceae</taxon>
        <taxon>Seohaeicola</taxon>
    </lineage>
</organism>
<dbReference type="SUPFAM" id="SSF51905">
    <property type="entry name" value="FAD/NAD(P)-binding domain"/>
    <property type="match status" value="1"/>
</dbReference>
<gene>
    <name evidence="5" type="ORF">GCM10017056_26530</name>
</gene>
<sequence>MERFDALVIGAGHNGLAAAAALGARGKSVCVLEKSGVVGGMAAEGRLAHLVYNLSEGEKRRLGVNLAEVDTVSLSPDGAHAVVRRGAAGFADGRAYPDAAAYGALHARLVRFAGVLAHLAEAPPLGLDGGLASFASLREIARLGKVGLGLKRLGKVEMREFLRVILSNAYDTILDELPDGPLAGALASDAVRGAWAGPRSPGTVFSLIYRLGHGGAVYRPEGGMGALAEAYAAAARGKGCEIRLNAPVARVLVEEDRACGVELADGARIAAQAVLSSAGPLQTMLLAGVAHFDIEATRRARNMRAKGSAAKLNFALSGRPVFTGLSEAQHHARLLVAPSAAAVERAFNPAKYGELPKSPVLEMVLDGTRFSVIASHVPTEPQGGWTRAARDQLEKVVVQAIEAHAPGFAGLVTGCEVLTPADIADLTGAPGGHWHHAEMGLDQVLTLRPIAGNARYALAVQGLYLCGASAHPGGDVTGLPGRNSAAQLLADGVL</sequence>
<comment type="caution">
    <text evidence="5">The sequence shown here is derived from an EMBL/GenBank/DDBJ whole genome shotgun (WGS) entry which is preliminary data.</text>
</comment>
<protein>
    <recommendedName>
        <fullName evidence="3">Pyridine nucleotide-disulfide oxidoreductase domain-containing protein 2</fullName>
    </recommendedName>
</protein>
<dbReference type="PANTHER" id="PTHR10668">
    <property type="entry name" value="PHYTOENE DEHYDROGENASE"/>
    <property type="match status" value="1"/>
</dbReference>
<evidence type="ECO:0000256" key="2">
    <source>
        <dbReference type="ARBA" id="ARBA00038825"/>
    </source>
</evidence>
<dbReference type="AlphaFoldDB" id="A0A8J3GYN1"/>
<evidence type="ECO:0000313" key="5">
    <source>
        <dbReference type="EMBL" id="GHF53605.1"/>
    </source>
</evidence>
<evidence type="ECO:0000259" key="4">
    <source>
        <dbReference type="Pfam" id="PF01593"/>
    </source>
</evidence>
<dbReference type="GO" id="GO:0016491">
    <property type="term" value="F:oxidoreductase activity"/>
    <property type="evidence" value="ECO:0007669"/>
    <property type="project" value="InterPro"/>
</dbReference>
<evidence type="ECO:0000256" key="1">
    <source>
        <dbReference type="ARBA" id="ARBA00037217"/>
    </source>
</evidence>
<dbReference type="Gene3D" id="3.50.50.60">
    <property type="entry name" value="FAD/NAD(P)-binding domain"/>
    <property type="match status" value="2"/>
</dbReference>
<dbReference type="PANTHER" id="PTHR10668:SF103">
    <property type="entry name" value="PYRIDINE NUCLEOTIDE-DISULFIDE OXIDOREDUCTASE DOMAIN-CONTAINING PROTEIN 2"/>
    <property type="match status" value="1"/>
</dbReference>
<evidence type="ECO:0000256" key="3">
    <source>
        <dbReference type="ARBA" id="ARBA00040298"/>
    </source>
</evidence>
<comment type="function">
    <text evidence="1">Probable oxidoreductase that may play a role as regulator of mitochondrial function.</text>
</comment>
<dbReference type="EMBL" id="BNCJ01000006">
    <property type="protein sequence ID" value="GHF53605.1"/>
    <property type="molecule type" value="Genomic_DNA"/>
</dbReference>
<comment type="subunit">
    <text evidence="2">Interacts with COX5B; this interaction may contribute to localize PYROXD2 to the inner face of the inner mitochondrial membrane.</text>
</comment>